<dbReference type="EMBL" id="ML978960">
    <property type="protein sequence ID" value="KAF1931670.1"/>
    <property type="molecule type" value="Genomic_DNA"/>
</dbReference>
<dbReference type="InterPro" id="IPR011054">
    <property type="entry name" value="Rudment_hybrid_motif"/>
</dbReference>
<dbReference type="InterPro" id="IPR003833">
    <property type="entry name" value="CT_C_D"/>
</dbReference>
<protein>
    <submittedName>
        <fullName evidence="9">AHS2-domain-containing protein</fullName>
    </submittedName>
</protein>
<keyword evidence="5" id="KW-0092">Biotin</keyword>
<dbReference type="SMART" id="SM00797">
    <property type="entry name" value="AHS2"/>
    <property type="match status" value="1"/>
</dbReference>
<dbReference type="AlphaFoldDB" id="A0A6A5RWI1"/>
<organism evidence="9 10">
    <name type="scientific">Didymella exigua CBS 183.55</name>
    <dbReference type="NCBI Taxonomy" id="1150837"/>
    <lineage>
        <taxon>Eukaryota</taxon>
        <taxon>Fungi</taxon>
        <taxon>Dikarya</taxon>
        <taxon>Ascomycota</taxon>
        <taxon>Pezizomycotina</taxon>
        <taxon>Dothideomycetes</taxon>
        <taxon>Pleosporomycetidae</taxon>
        <taxon>Pleosporales</taxon>
        <taxon>Pleosporineae</taxon>
        <taxon>Didymellaceae</taxon>
        <taxon>Didymella</taxon>
    </lineage>
</organism>
<keyword evidence="1" id="KW-0436">Ligase</keyword>
<dbReference type="InterPro" id="IPR005479">
    <property type="entry name" value="CPAse_ATP-bd"/>
</dbReference>
<dbReference type="PANTHER" id="PTHR18866:SF128">
    <property type="entry name" value="UREA AMIDOLYASE"/>
    <property type="match status" value="1"/>
</dbReference>
<dbReference type="PANTHER" id="PTHR18866">
    <property type="entry name" value="CARBOXYLASE:PYRUVATE/ACETYL-COA/PROPIONYL-COA CARBOXYLASE"/>
    <property type="match status" value="1"/>
</dbReference>
<feature type="domain" description="ATP-grasp" evidence="7">
    <location>
        <begin position="122"/>
        <end position="316"/>
    </location>
</feature>
<feature type="domain" description="Biotin carboxylation" evidence="8">
    <location>
        <begin position="1"/>
        <end position="424"/>
    </location>
</feature>
<dbReference type="GO" id="GO:0046872">
    <property type="term" value="F:metal ion binding"/>
    <property type="evidence" value="ECO:0007669"/>
    <property type="project" value="InterPro"/>
</dbReference>
<dbReference type="Gene3D" id="3.30.1360.40">
    <property type="match status" value="1"/>
</dbReference>
<dbReference type="OrthoDB" id="196847at2759"/>
<evidence type="ECO:0000259" key="7">
    <source>
        <dbReference type="PROSITE" id="PS50975"/>
    </source>
</evidence>
<evidence type="ECO:0000313" key="10">
    <source>
        <dbReference type="Proteomes" id="UP000800082"/>
    </source>
</evidence>
<keyword evidence="2 6" id="KW-0547">Nucleotide-binding</keyword>
<evidence type="ECO:0000256" key="3">
    <source>
        <dbReference type="ARBA" id="ARBA00022801"/>
    </source>
</evidence>
<dbReference type="PROSITE" id="PS50975">
    <property type="entry name" value="ATP_GRASP"/>
    <property type="match status" value="1"/>
</dbReference>
<dbReference type="Gene3D" id="2.40.100.10">
    <property type="entry name" value="Cyclophilin-like"/>
    <property type="match status" value="2"/>
</dbReference>
<evidence type="ECO:0000256" key="4">
    <source>
        <dbReference type="ARBA" id="ARBA00022840"/>
    </source>
</evidence>
<dbReference type="GO" id="GO:0016787">
    <property type="term" value="F:hydrolase activity"/>
    <property type="evidence" value="ECO:0007669"/>
    <property type="project" value="UniProtKB-KW"/>
</dbReference>
<accession>A0A6A5RWI1</accession>
<dbReference type="Pfam" id="PF00289">
    <property type="entry name" value="Biotin_carb_N"/>
    <property type="match status" value="1"/>
</dbReference>
<dbReference type="GeneID" id="54347964"/>
<dbReference type="InterPro" id="IPR005481">
    <property type="entry name" value="BC-like_N"/>
</dbReference>
<dbReference type="SMART" id="SM00796">
    <property type="entry name" value="AHS1"/>
    <property type="match status" value="1"/>
</dbReference>
<name>A0A6A5RWI1_9PLEO</name>
<dbReference type="PROSITE" id="PS00866">
    <property type="entry name" value="CPSASE_1"/>
    <property type="match status" value="1"/>
</dbReference>
<dbReference type="GO" id="GO:0005524">
    <property type="term" value="F:ATP binding"/>
    <property type="evidence" value="ECO:0007669"/>
    <property type="project" value="UniProtKB-UniRule"/>
</dbReference>
<dbReference type="InterPro" id="IPR029000">
    <property type="entry name" value="Cyclophilin-like_dom_sf"/>
</dbReference>
<dbReference type="Pfam" id="PF02682">
    <property type="entry name" value="CT_C_D"/>
    <property type="match status" value="1"/>
</dbReference>
<dbReference type="Gene3D" id="3.30.470.20">
    <property type="entry name" value="ATP-grasp fold, B domain"/>
    <property type="match status" value="1"/>
</dbReference>
<keyword evidence="10" id="KW-1185">Reference proteome</keyword>
<sequence>MVESRDRDEVEARAGLTDVKYATAKKLGVKSIAIYSEADAASQHIRDASEAVLLPGSNATAYTDEEAIFKIAKEKGADSIVPGYGFFSENAPFARQVSEADLAWVGPSPEAIEALGVKHTARDLATKADIPIIPGTKGLVNNEDDTVTQAEQICFPIMLKATGGGGGMGLIVCVDVKEVREGFKMVQPRGQTLFKNPGVFIERYFPASHHIEVQVFGNGLGQAVHFGERRHQKLIEECPSLFVKRHPELRQKLGDAAVRLSESIKYGSAGTIEYLVNDKTGDFFFLEMNTRLQFEHGITELCYDADLVELMLRQADAQLAGKGGIEGSMLKQMQPSEPSSAATEARIYAENPLQDYAPSPDPLIAKAMAHSQDRGDTIAKMKELLTGSLIAGPPTNLEFLVQILEDSRFVSGDTITSFLQDFNFTPHAIDVISAGAYTLIQDLPGRPTVGKGIPHSGPMDSMAFQIANMLVGNPRETEELEITLSGPELRFIGSAIVALCGAPMELTLDDEEFSMWTNTTAGGRRSSLAIHGGLPAVANYFGSKSTSPLVAIGGYQGRQLAPGDLLQIKADLPKDIETVILPERLRLSYRTDWEISAMVGPHDEGYFAPEDIKMIYDTKWKVSHNASRSGIRLVGLVPKWARKDGGEGGAHPSNLVEHGYPLGTLNWTGDDPCIFPVDCPNFGGFTSSTTVVRTDWWKLGQLKAGNTLKYVKIGLEDALRKRKRNDKFLDSLQQAIQGDGGLDKIGSLQAGHVDYHQGEIGKAVIWEKAATTDTPQGGDDHLLVEYGNESFDLNHRCRVTVLENALNPSNSPGTIKNSLYNTVGCCTTLLIYYNGAKLPRSELVTYLQNIEEFFGDLRSTKVPTRIFRLPISFESKLQDEATQRYMNIQRPHAPYLPDDLSFVAKNNNFTPQQLKDIYLKGQFMAVVVGFFCGNTVSLPVDPRQRMNAPKMNPSRVFTPEGTVGWAGSCMSIYPADSPGGYQMIGRTVPCFDYYAQKPSFKNPWIFRDFDILTYYQVSEEKLDDLLGKFRAGKFTFDYEDIEFDMAEHNKMLQDSAEEVQKIRAKQAEA</sequence>
<dbReference type="SUPFAM" id="SSF51246">
    <property type="entry name" value="Rudiment single hybrid motif"/>
    <property type="match status" value="1"/>
</dbReference>
<reference evidence="9" key="1">
    <citation type="journal article" date="2020" name="Stud. Mycol.">
        <title>101 Dothideomycetes genomes: a test case for predicting lifestyles and emergence of pathogens.</title>
        <authorList>
            <person name="Haridas S."/>
            <person name="Albert R."/>
            <person name="Binder M."/>
            <person name="Bloem J."/>
            <person name="Labutti K."/>
            <person name="Salamov A."/>
            <person name="Andreopoulos B."/>
            <person name="Baker S."/>
            <person name="Barry K."/>
            <person name="Bills G."/>
            <person name="Bluhm B."/>
            <person name="Cannon C."/>
            <person name="Castanera R."/>
            <person name="Culley D."/>
            <person name="Daum C."/>
            <person name="Ezra D."/>
            <person name="Gonzalez J."/>
            <person name="Henrissat B."/>
            <person name="Kuo A."/>
            <person name="Liang C."/>
            <person name="Lipzen A."/>
            <person name="Lutzoni F."/>
            <person name="Magnuson J."/>
            <person name="Mondo S."/>
            <person name="Nolan M."/>
            <person name="Ohm R."/>
            <person name="Pangilinan J."/>
            <person name="Park H.-J."/>
            <person name="Ramirez L."/>
            <person name="Alfaro M."/>
            <person name="Sun H."/>
            <person name="Tritt A."/>
            <person name="Yoshinaga Y."/>
            <person name="Zwiers L.-H."/>
            <person name="Turgeon B."/>
            <person name="Goodwin S."/>
            <person name="Spatafora J."/>
            <person name="Crous P."/>
            <person name="Grigoriev I."/>
        </authorList>
    </citation>
    <scope>NUCLEOTIDE SEQUENCE</scope>
    <source>
        <strain evidence="9">CBS 183.55</strain>
    </source>
</reference>
<dbReference type="PROSITE" id="PS00867">
    <property type="entry name" value="CPSASE_2"/>
    <property type="match status" value="1"/>
</dbReference>
<dbReference type="Proteomes" id="UP000800082">
    <property type="component" value="Unassembled WGS sequence"/>
</dbReference>
<dbReference type="Pfam" id="PF02785">
    <property type="entry name" value="Biotin_carb_C"/>
    <property type="match status" value="1"/>
</dbReference>
<evidence type="ECO:0000313" key="9">
    <source>
        <dbReference type="EMBL" id="KAF1931670.1"/>
    </source>
</evidence>
<gene>
    <name evidence="9" type="ORF">M421DRAFT_405946</name>
</gene>
<dbReference type="SUPFAM" id="SSF160467">
    <property type="entry name" value="PH0987 N-terminal domain-like"/>
    <property type="match status" value="1"/>
</dbReference>
<keyword evidence="4 6" id="KW-0067">ATP-binding</keyword>
<dbReference type="InterPro" id="IPR011761">
    <property type="entry name" value="ATP-grasp"/>
</dbReference>
<evidence type="ECO:0000256" key="1">
    <source>
        <dbReference type="ARBA" id="ARBA00022598"/>
    </source>
</evidence>
<evidence type="ECO:0000256" key="5">
    <source>
        <dbReference type="ARBA" id="ARBA00023267"/>
    </source>
</evidence>
<evidence type="ECO:0000256" key="6">
    <source>
        <dbReference type="PROSITE-ProRule" id="PRU00409"/>
    </source>
</evidence>
<dbReference type="InterPro" id="IPR011764">
    <property type="entry name" value="Biotin_carboxylation_dom"/>
</dbReference>
<dbReference type="SUPFAM" id="SSF50891">
    <property type="entry name" value="Cyclophilin-like"/>
    <property type="match status" value="2"/>
</dbReference>
<evidence type="ECO:0000259" key="8">
    <source>
        <dbReference type="PROSITE" id="PS50979"/>
    </source>
</evidence>
<dbReference type="GO" id="GO:0016874">
    <property type="term" value="F:ligase activity"/>
    <property type="evidence" value="ECO:0007669"/>
    <property type="project" value="UniProtKB-KW"/>
</dbReference>
<dbReference type="Pfam" id="PF02786">
    <property type="entry name" value="CPSase_L_D2"/>
    <property type="match status" value="1"/>
</dbReference>
<dbReference type="SUPFAM" id="SSF56059">
    <property type="entry name" value="Glutathione synthetase ATP-binding domain-like"/>
    <property type="match status" value="1"/>
</dbReference>
<dbReference type="InterPro" id="IPR003778">
    <property type="entry name" value="CT_A_B"/>
</dbReference>
<evidence type="ECO:0000256" key="2">
    <source>
        <dbReference type="ARBA" id="ARBA00022741"/>
    </source>
</evidence>
<dbReference type="InterPro" id="IPR005482">
    <property type="entry name" value="Biotin_COase_C"/>
</dbReference>
<dbReference type="RefSeq" id="XP_033451918.1">
    <property type="nucleotide sequence ID" value="XM_033590301.1"/>
</dbReference>
<dbReference type="Pfam" id="PF02626">
    <property type="entry name" value="CT_A_B"/>
    <property type="match status" value="1"/>
</dbReference>
<dbReference type="PROSITE" id="PS50979">
    <property type="entry name" value="BC"/>
    <property type="match status" value="1"/>
</dbReference>
<dbReference type="SUPFAM" id="SSF52440">
    <property type="entry name" value="PreATP-grasp domain"/>
    <property type="match status" value="1"/>
</dbReference>
<keyword evidence="3" id="KW-0378">Hydrolase</keyword>
<dbReference type="SMART" id="SM00878">
    <property type="entry name" value="Biotin_carb_C"/>
    <property type="match status" value="1"/>
</dbReference>
<proteinExistence type="predicted"/>
<dbReference type="InterPro" id="IPR016185">
    <property type="entry name" value="PreATP-grasp_dom_sf"/>
</dbReference>
<dbReference type="InterPro" id="IPR050856">
    <property type="entry name" value="Biotin_carboxylase_complex"/>
</dbReference>